<dbReference type="PANTHER" id="PTHR30520:SF8">
    <property type="entry name" value="NITRITE TRANSPORTER NIRC"/>
    <property type="match status" value="1"/>
</dbReference>
<dbReference type="EMBL" id="JAYWVC010000079">
    <property type="protein sequence ID" value="MED7824656.1"/>
    <property type="molecule type" value="Genomic_DNA"/>
</dbReference>
<evidence type="ECO:0000256" key="4">
    <source>
        <dbReference type="ARBA" id="ARBA00023136"/>
    </source>
</evidence>
<comment type="subcellular location">
    <subcellularLocation>
        <location evidence="1">Membrane</location>
        <topology evidence="1">Multi-pass membrane protein</topology>
    </subcellularLocation>
</comment>
<evidence type="ECO:0000313" key="8">
    <source>
        <dbReference type="Proteomes" id="UP001333996"/>
    </source>
</evidence>
<sequence>MENRQGEQQRGESMPIPVSEALVEQGQAAADKVDSLRKPGRYLVSSSLGGAFIGVGVVLLLSVGGPLLGASSPFTKLVEGLVFAVALTLVVFAGAELTTSNMMTAVQGIFARRCTVGNAVAVIVGSFVGNLIGSALFAWLVHGSGVITSGAAPGHAAPALLLLTSVIKAKTAASGAALFFRAVLCNFLVCLAVWMAARTTSDGAKLMLIFWGILAFVASGFEHVVANMTYFSLGMFEHVPGATAAAFAHNLLLVGLGNLVGGCLLVGVVYGFLGRRTPKGPALDPAACREQTTVST</sequence>
<feature type="transmembrane region" description="Helical" evidence="6">
    <location>
        <begin position="178"/>
        <end position="196"/>
    </location>
</feature>
<dbReference type="InterPro" id="IPR024002">
    <property type="entry name" value="For/NO2_transpt_CS"/>
</dbReference>
<feature type="transmembrane region" description="Helical" evidence="6">
    <location>
        <begin position="119"/>
        <end position="141"/>
    </location>
</feature>
<keyword evidence="3 6" id="KW-1133">Transmembrane helix</keyword>
<dbReference type="InterPro" id="IPR000292">
    <property type="entry name" value="For/NO2_transpt"/>
</dbReference>
<keyword evidence="8" id="KW-1185">Reference proteome</keyword>
<dbReference type="Gene3D" id="1.20.1080.10">
    <property type="entry name" value="Glycerol uptake facilitator protein"/>
    <property type="match status" value="1"/>
</dbReference>
<dbReference type="PROSITE" id="PS01006">
    <property type="entry name" value="FORMATE_NITRITE_TP_2"/>
    <property type="match status" value="1"/>
</dbReference>
<keyword evidence="4 6" id="KW-0472">Membrane</keyword>
<keyword evidence="2 6" id="KW-0812">Transmembrane</keyword>
<reference evidence="7" key="1">
    <citation type="submission" date="2024-01" db="EMBL/GenBank/DDBJ databases">
        <title>First draft genome sequence data of TA4-1, the type strain of Gram-positive actinobacterium Streptomyces chiangmaiensis.</title>
        <authorList>
            <person name="Yasawong M."/>
            <person name="Nantapong N."/>
        </authorList>
    </citation>
    <scope>NUCLEOTIDE SEQUENCE</scope>
    <source>
        <strain evidence="7">TA4-1</strain>
    </source>
</reference>
<name>A0ABU7FL09_9ACTN</name>
<protein>
    <submittedName>
        <fullName evidence="7">Formate/nitrite transporter family protein</fullName>
    </submittedName>
</protein>
<feature type="transmembrane region" description="Helical" evidence="6">
    <location>
        <begin position="80"/>
        <end position="98"/>
    </location>
</feature>
<evidence type="ECO:0000256" key="2">
    <source>
        <dbReference type="ARBA" id="ARBA00022692"/>
    </source>
</evidence>
<feature type="transmembrane region" description="Helical" evidence="6">
    <location>
        <begin position="251"/>
        <end position="273"/>
    </location>
</feature>
<evidence type="ECO:0000256" key="3">
    <source>
        <dbReference type="ARBA" id="ARBA00022989"/>
    </source>
</evidence>
<gene>
    <name evidence="7" type="ORF">VXC91_22355</name>
</gene>
<evidence type="ECO:0000313" key="7">
    <source>
        <dbReference type="EMBL" id="MED7824656.1"/>
    </source>
</evidence>
<evidence type="ECO:0000256" key="5">
    <source>
        <dbReference type="ARBA" id="ARBA00049660"/>
    </source>
</evidence>
<proteinExistence type="inferred from homology"/>
<dbReference type="InterPro" id="IPR023271">
    <property type="entry name" value="Aquaporin-like"/>
</dbReference>
<comment type="similarity">
    <text evidence="5">Belongs to the FNT transporter (TC 1.A.16) family.</text>
</comment>
<comment type="caution">
    <text evidence="7">The sequence shown here is derived from an EMBL/GenBank/DDBJ whole genome shotgun (WGS) entry which is preliminary data.</text>
</comment>
<dbReference type="PANTHER" id="PTHR30520">
    <property type="entry name" value="FORMATE TRANSPORTER-RELATED"/>
    <property type="match status" value="1"/>
</dbReference>
<evidence type="ECO:0000256" key="6">
    <source>
        <dbReference type="SAM" id="Phobius"/>
    </source>
</evidence>
<accession>A0ABU7FL09</accession>
<feature type="transmembrane region" description="Helical" evidence="6">
    <location>
        <begin position="208"/>
        <end position="231"/>
    </location>
</feature>
<dbReference type="Pfam" id="PF01226">
    <property type="entry name" value="Form_Nir_trans"/>
    <property type="match status" value="1"/>
</dbReference>
<dbReference type="Proteomes" id="UP001333996">
    <property type="component" value="Unassembled WGS sequence"/>
</dbReference>
<feature type="transmembrane region" description="Helical" evidence="6">
    <location>
        <begin position="42"/>
        <end position="68"/>
    </location>
</feature>
<dbReference type="RefSeq" id="WP_329509089.1">
    <property type="nucleotide sequence ID" value="NZ_BAAAYZ010000270.1"/>
</dbReference>
<evidence type="ECO:0000256" key="1">
    <source>
        <dbReference type="ARBA" id="ARBA00004141"/>
    </source>
</evidence>
<organism evidence="7 8">
    <name type="scientific">Streptomyces chiangmaiensis</name>
    <dbReference type="NCBI Taxonomy" id="766497"/>
    <lineage>
        <taxon>Bacteria</taxon>
        <taxon>Bacillati</taxon>
        <taxon>Actinomycetota</taxon>
        <taxon>Actinomycetes</taxon>
        <taxon>Kitasatosporales</taxon>
        <taxon>Streptomycetaceae</taxon>
        <taxon>Streptomyces</taxon>
    </lineage>
</organism>